<proteinExistence type="predicted"/>
<organism evidence="1 2">
    <name type="scientific">Ligilactobacillus ruminis DSM 20403 = NBRC 102161</name>
    <dbReference type="NCBI Taxonomy" id="1423798"/>
    <lineage>
        <taxon>Bacteria</taxon>
        <taxon>Bacillati</taxon>
        <taxon>Bacillota</taxon>
        <taxon>Bacilli</taxon>
        <taxon>Lactobacillales</taxon>
        <taxon>Lactobacillaceae</taxon>
        <taxon>Ligilactobacillus</taxon>
    </lineage>
</organism>
<accession>A0A1I2R8P2</accession>
<name>A0A1I2R8P2_9LACO</name>
<dbReference type="SUPFAM" id="SSF46955">
    <property type="entry name" value="Putative DNA-binding domain"/>
    <property type="match status" value="1"/>
</dbReference>
<dbReference type="AlphaFoldDB" id="A0A1I2R8P2"/>
<gene>
    <name evidence="1" type="ORF">SAMN02910432_01082</name>
</gene>
<evidence type="ECO:0000313" key="2">
    <source>
        <dbReference type="Proteomes" id="UP000182635"/>
    </source>
</evidence>
<dbReference type="EMBL" id="FOPI01000015">
    <property type="protein sequence ID" value="SFG36898.1"/>
    <property type="molecule type" value="Genomic_DNA"/>
</dbReference>
<reference evidence="2" key="1">
    <citation type="submission" date="2016-10" db="EMBL/GenBank/DDBJ databases">
        <authorList>
            <person name="Varghese N."/>
            <person name="Submissions S."/>
        </authorList>
    </citation>
    <scope>NUCLEOTIDE SEQUENCE [LARGE SCALE GENOMIC DNA]</scope>
    <source>
        <strain evidence="2">DSM 20403</strain>
    </source>
</reference>
<dbReference type="RefSeq" id="WP_046922599.1">
    <property type="nucleotide sequence ID" value="NZ_AYYL01000064.1"/>
</dbReference>
<sequence length="92" mass="10710">MNEPLQVMLTPEQDAALRGYFYQVAKEEIERVRHDEKLEMLVYTRKNLAAACGCSPSLIDTWQKMGLRASVINGRSYYTKKDIAEFFAKYRI</sequence>
<protein>
    <submittedName>
        <fullName evidence="1">MerR HTH family regulatory protein</fullName>
    </submittedName>
</protein>
<dbReference type="InterPro" id="IPR009061">
    <property type="entry name" value="DNA-bd_dom_put_sf"/>
</dbReference>
<evidence type="ECO:0000313" key="1">
    <source>
        <dbReference type="EMBL" id="SFG36898.1"/>
    </source>
</evidence>
<dbReference type="Proteomes" id="UP000182635">
    <property type="component" value="Unassembled WGS sequence"/>
</dbReference>
<dbReference type="OrthoDB" id="9959702at2"/>